<organism evidence="1 2">
    <name type="scientific">Brachionus plicatilis</name>
    <name type="common">Marine rotifer</name>
    <name type="synonym">Brachionus muelleri</name>
    <dbReference type="NCBI Taxonomy" id="10195"/>
    <lineage>
        <taxon>Eukaryota</taxon>
        <taxon>Metazoa</taxon>
        <taxon>Spiralia</taxon>
        <taxon>Gnathifera</taxon>
        <taxon>Rotifera</taxon>
        <taxon>Eurotatoria</taxon>
        <taxon>Monogononta</taxon>
        <taxon>Pseudotrocha</taxon>
        <taxon>Ploima</taxon>
        <taxon>Brachionidae</taxon>
        <taxon>Brachionus</taxon>
    </lineage>
</organism>
<sequence length="59" mass="7367">MPLLLKFKYQIYYILFNKIIENVLRIFHSNMERPQTHSNGTRLSYKYCYEKLFLLNYKQ</sequence>
<reference evidence="1 2" key="1">
    <citation type="journal article" date="2018" name="Sci. Rep.">
        <title>Genomic signatures of local adaptation to the degree of environmental predictability in rotifers.</title>
        <authorList>
            <person name="Franch-Gras L."/>
            <person name="Hahn C."/>
            <person name="Garcia-Roger E.M."/>
            <person name="Carmona M.J."/>
            <person name="Serra M."/>
            <person name="Gomez A."/>
        </authorList>
    </citation>
    <scope>NUCLEOTIDE SEQUENCE [LARGE SCALE GENOMIC DNA]</scope>
    <source>
        <strain evidence="1">HYR1</strain>
    </source>
</reference>
<name>A0A3M7T9L9_BRAPC</name>
<dbReference type="Proteomes" id="UP000276133">
    <property type="component" value="Unassembled WGS sequence"/>
</dbReference>
<dbReference type="EMBL" id="REGN01000058">
    <property type="protein sequence ID" value="RNA44804.1"/>
    <property type="molecule type" value="Genomic_DNA"/>
</dbReference>
<gene>
    <name evidence="1" type="ORF">BpHYR1_007665</name>
</gene>
<protein>
    <submittedName>
        <fullName evidence="1">Uncharacterized protein</fullName>
    </submittedName>
</protein>
<comment type="caution">
    <text evidence="1">The sequence shown here is derived from an EMBL/GenBank/DDBJ whole genome shotgun (WGS) entry which is preliminary data.</text>
</comment>
<evidence type="ECO:0000313" key="1">
    <source>
        <dbReference type="EMBL" id="RNA44804.1"/>
    </source>
</evidence>
<evidence type="ECO:0000313" key="2">
    <source>
        <dbReference type="Proteomes" id="UP000276133"/>
    </source>
</evidence>
<keyword evidence="2" id="KW-1185">Reference proteome</keyword>
<proteinExistence type="predicted"/>
<dbReference type="AlphaFoldDB" id="A0A3M7T9L9"/>
<accession>A0A3M7T9L9</accession>